<dbReference type="EC" id="2.7.11.1" evidence="1"/>
<accession>A0ABN2AQH8</accession>
<keyword evidence="5" id="KW-0418">Kinase</keyword>
<gene>
    <name evidence="9" type="ORF">GCM10009741_26410</name>
</gene>
<keyword evidence="10" id="KW-1185">Reference proteome</keyword>
<dbReference type="PROSITE" id="PS00107">
    <property type="entry name" value="PROTEIN_KINASE_ATP"/>
    <property type="match status" value="1"/>
</dbReference>
<dbReference type="EMBL" id="BAAANC010000001">
    <property type="protein sequence ID" value="GAA1523482.1"/>
    <property type="molecule type" value="Genomic_DNA"/>
</dbReference>
<evidence type="ECO:0000259" key="8">
    <source>
        <dbReference type="PROSITE" id="PS50011"/>
    </source>
</evidence>
<proteinExistence type="predicted"/>
<evidence type="ECO:0000313" key="9">
    <source>
        <dbReference type="EMBL" id="GAA1523482.1"/>
    </source>
</evidence>
<evidence type="ECO:0000256" key="3">
    <source>
        <dbReference type="ARBA" id="ARBA00022679"/>
    </source>
</evidence>
<dbReference type="RefSeq" id="WP_344173582.1">
    <property type="nucleotide sequence ID" value="NZ_BAAANC010000001.1"/>
</dbReference>
<feature type="domain" description="Protein kinase" evidence="8">
    <location>
        <begin position="7"/>
        <end position="264"/>
    </location>
</feature>
<organism evidence="9 10">
    <name type="scientific">Kribbella lupini</name>
    <dbReference type="NCBI Taxonomy" id="291602"/>
    <lineage>
        <taxon>Bacteria</taxon>
        <taxon>Bacillati</taxon>
        <taxon>Actinomycetota</taxon>
        <taxon>Actinomycetes</taxon>
        <taxon>Propionibacteriales</taxon>
        <taxon>Kribbellaceae</taxon>
        <taxon>Kribbella</taxon>
    </lineage>
</organism>
<evidence type="ECO:0000256" key="5">
    <source>
        <dbReference type="ARBA" id="ARBA00022777"/>
    </source>
</evidence>
<dbReference type="InterPro" id="IPR017441">
    <property type="entry name" value="Protein_kinase_ATP_BS"/>
</dbReference>
<comment type="caution">
    <text evidence="9">The sequence shown here is derived from an EMBL/GenBank/DDBJ whole genome shotgun (WGS) entry which is preliminary data.</text>
</comment>
<keyword evidence="6 7" id="KW-0067">ATP-binding</keyword>
<sequence>MRIANRYQLESVLGRGGMGEVWRATDELLGRPVAIKLLPPEHTDDQAMERFRREAHAGAVVNNPHVIGVHDFGPYGDSCYLVMELVDGTNLAAELRREGCFEPADAAWIAAQVAEGLAAAHHEGVVHRDIKPGNLLITADRTVKIADFGIAGFVTEPADDDTPEGHVLGTSYYLAPERASAQPSGPAADVYSLGCVLYQLLTGDPPFVADTPTGVLRQHLHECPAQPDQVHRNFRRYLQRMLAKNPAERPDATDVATWCWHTYLKSPHRRSRRLPLPSVAAADTAPAAAVAPADTAGAPTALTDLAG</sequence>
<evidence type="ECO:0000256" key="4">
    <source>
        <dbReference type="ARBA" id="ARBA00022741"/>
    </source>
</evidence>
<protein>
    <recommendedName>
        <fullName evidence="1">non-specific serine/threonine protein kinase</fullName>
        <ecNumber evidence="1">2.7.11.1</ecNumber>
    </recommendedName>
</protein>
<evidence type="ECO:0000313" key="10">
    <source>
        <dbReference type="Proteomes" id="UP001500363"/>
    </source>
</evidence>
<dbReference type="Proteomes" id="UP001500363">
    <property type="component" value="Unassembled WGS sequence"/>
</dbReference>
<dbReference type="PANTHER" id="PTHR43289">
    <property type="entry name" value="MITOGEN-ACTIVATED PROTEIN KINASE KINASE KINASE 20-RELATED"/>
    <property type="match status" value="1"/>
</dbReference>
<dbReference type="PROSITE" id="PS50011">
    <property type="entry name" value="PROTEIN_KINASE_DOM"/>
    <property type="match status" value="1"/>
</dbReference>
<dbReference type="InterPro" id="IPR008271">
    <property type="entry name" value="Ser/Thr_kinase_AS"/>
</dbReference>
<reference evidence="9 10" key="1">
    <citation type="journal article" date="2019" name="Int. J. Syst. Evol. Microbiol.">
        <title>The Global Catalogue of Microorganisms (GCM) 10K type strain sequencing project: providing services to taxonomists for standard genome sequencing and annotation.</title>
        <authorList>
            <consortium name="The Broad Institute Genomics Platform"/>
            <consortium name="The Broad Institute Genome Sequencing Center for Infectious Disease"/>
            <person name="Wu L."/>
            <person name="Ma J."/>
        </authorList>
    </citation>
    <scope>NUCLEOTIDE SEQUENCE [LARGE SCALE GENOMIC DNA]</scope>
    <source>
        <strain evidence="9 10">JCM 14303</strain>
    </source>
</reference>
<dbReference type="PROSITE" id="PS00108">
    <property type="entry name" value="PROTEIN_KINASE_ST"/>
    <property type="match status" value="1"/>
</dbReference>
<name>A0ABN2AQH8_9ACTN</name>
<dbReference type="CDD" id="cd14014">
    <property type="entry name" value="STKc_PknB_like"/>
    <property type="match status" value="1"/>
</dbReference>
<dbReference type="Pfam" id="PF00069">
    <property type="entry name" value="Pkinase"/>
    <property type="match status" value="1"/>
</dbReference>
<keyword evidence="2" id="KW-0723">Serine/threonine-protein kinase</keyword>
<keyword evidence="4 7" id="KW-0547">Nucleotide-binding</keyword>
<dbReference type="InterPro" id="IPR000719">
    <property type="entry name" value="Prot_kinase_dom"/>
</dbReference>
<evidence type="ECO:0000256" key="7">
    <source>
        <dbReference type="PROSITE-ProRule" id="PRU10141"/>
    </source>
</evidence>
<evidence type="ECO:0000256" key="1">
    <source>
        <dbReference type="ARBA" id="ARBA00012513"/>
    </source>
</evidence>
<dbReference type="PANTHER" id="PTHR43289:SF6">
    <property type="entry name" value="SERINE_THREONINE-PROTEIN KINASE NEKL-3"/>
    <property type="match status" value="1"/>
</dbReference>
<feature type="binding site" evidence="7">
    <location>
        <position position="36"/>
    </location>
    <ligand>
        <name>ATP</name>
        <dbReference type="ChEBI" id="CHEBI:30616"/>
    </ligand>
</feature>
<dbReference type="Gene3D" id="3.30.200.20">
    <property type="entry name" value="Phosphorylase Kinase, domain 1"/>
    <property type="match status" value="1"/>
</dbReference>
<evidence type="ECO:0000256" key="2">
    <source>
        <dbReference type="ARBA" id="ARBA00022527"/>
    </source>
</evidence>
<dbReference type="SMART" id="SM00220">
    <property type="entry name" value="S_TKc"/>
    <property type="match status" value="1"/>
</dbReference>
<dbReference type="Gene3D" id="1.10.510.10">
    <property type="entry name" value="Transferase(Phosphotransferase) domain 1"/>
    <property type="match status" value="1"/>
</dbReference>
<evidence type="ECO:0000256" key="6">
    <source>
        <dbReference type="ARBA" id="ARBA00022840"/>
    </source>
</evidence>
<keyword evidence="3" id="KW-0808">Transferase</keyword>
<dbReference type="InterPro" id="IPR011009">
    <property type="entry name" value="Kinase-like_dom_sf"/>
</dbReference>
<dbReference type="SUPFAM" id="SSF56112">
    <property type="entry name" value="Protein kinase-like (PK-like)"/>
    <property type="match status" value="1"/>
</dbReference>